<accession>A0A9W8AIK3</accession>
<organism evidence="2 3">
    <name type="scientific">Dispira parvispora</name>
    <dbReference type="NCBI Taxonomy" id="1520584"/>
    <lineage>
        <taxon>Eukaryota</taxon>
        <taxon>Fungi</taxon>
        <taxon>Fungi incertae sedis</taxon>
        <taxon>Zoopagomycota</taxon>
        <taxon>Kickxellomycotina</taxon>
        <taxon>Dimargaritomycetes</taxon>
        <taxon>Dimargaritales</taxon>
        <taxon>Dimargaritaceae</taxon>
        <taxon>Dispira</taxon>
    </lineage>
</organism>
<keyword evidence="3" id="KW-1185">Reference proteome</keyword>
<evidence type="ECO:0000313" key="3">
    <source>
        <dbReference type="Proteomes" id="UP001150925"/>
    </source>
</evidence>
<feature type="compositionally biased region" description="Polar residues" evidence="1">
    <location>
        <begin position="323"/>
        <end position="335"/>
    </location>
</feature>
<feature type="non-terminal residue" evidence="2">
    <location>
        <position position="1"/>
    </location>
</feature>
<reference evidence="2" key="1">
    <citation type="submission" date="2022-07" db="EMBL/GenBank/DDBJ databases">
        <title>Phylogenomic reconstructions and comparative analyses of Kickxellomycotina fungi.</title>
        <authorList>
            <person name="Reynolds N.K."/>
            <person name="Stajich J.E."/>
            <person name="Barry K."/>
            <person name="Grigoriev I.V."/>
            <person name="Crous P."/>
            <person name="Smith M.E."/>
        </authorList>
    </citation>
    <scope>NUCLEOTIDE SEQUENCE</scope>
    <source>
        <strain evidence="2">RSA 1196</strain>
    </source>
</reference>
<proteinExistence type="predicted"/>
<feature type="non-terminal residue" evidence="2">
    <location>
        <position position="522"/>
    </location>
</feature>
<dbReference type="EMBL" id="JANBPY010003417">
    <property type="protein sequence ID" value="KAJ1951800.1"/>
    <property type="molecule type" value="Genomic_DNA"/>
</dbReference>
<dbReference type="Proteomes" id="UP001150925">
    <property type="component" value="Unassembled WGS sequence"/>
</dbReference>
<feature type="region of interest" description="Disordered" evidence="1">
    <location>
        <begin position="307"/>
        <end position="335"/>
    </location>
</feature>
<gene>
    <name evidence="2" type="ORF">IWQ62_006370</name>
</gene>
<name>A0A9W8AIK3_9FUNG</name>
<evidence type="ECO:0000256" key="1">
    <source>
        <dbReference type="SAM" id="MobiDB-lite"/>
    </source>
</evidence>
<evidence type="ECO:0000313" key="2">
    <source>
        <dbReference type="EMBL" id="KAJ1951800.1"/>
    </source>
</evidence>
<dbReference type="AlphaFoldDB" id="A0A9W8AIK3"/>
<comment type="caution">
    <text evidence="2">The sequence shown here is derived from an EMBL/GenBank/DDBJ whole genome shotgun (WGS) entry which is preliminary data.</text>
</comment>
<feature type="region of interest" description="Disordered" evidence="1">
    <location>
        <begin position="23"/>
        <end position="45"/>
    </location>
</feature>
<protein>
    <submittedName>
        <fullName evidence="2">Uncharacterized protein</fullName>
    </submittedName>
</protein>
<sequence length="522" mass="57137">LRNLVYDWPIELVHDAVSVHSSGSNNKVTPITSPTGSLASPSQMQRLDEGSLIPGSTTPLMNTHATKPTTRTYPKLTELKTELQVTTEAIQLLPISSYHLWVHKAEEIIRGLTVWLRHYHKFNHHTRHHMPPVLDTKESASSPAVSLVMGYCSQLEALLGEVPVHSDTTRVTSAFQAYLTEESCSTDSLSQPTWQSLPKDVLEDLGWANVCQGLFRIDTILVKACQRPLVSKAVPSSGISGLAEVRQNLTRKHQSCYLSYIDWVVGSCLAYWHRYAVQIYSKLHKRGSSDTTDAEWKQQLIGGTMPSATSWQKSPGTDPAGITANTDSKASTTVSDADGQRCTASAAALGIIYRWLQLRNLVGGYLQLPADIQRAMVERMRTALVGWFSVLLGLNSEAIATHPAGDNPQQPLAADQTMVSKCDGMLTLGENHPSSVVRQIFSDWLLLSQYFGSNSAGVAEDDTMILTTSQAKVVDEWAMRVEMALLEKASLSDSSGVSHVVAQMTLGTQGVLQSMKYFAATP</sequence>